<protein>
    <submittedName>
        <fullName evidence="1">Uncharacterized protein</fullName>
    </submittedName>
</protein>
<gene>
    <name evidence="1" type="ORF">MEDL_59224</name>
</gene>
<dbReference type="Proteomes" id="UP000683360">
    <property type="component" value="Unassembled WGS sequence"/>
</dbReference>
<accession>A0A8S3UMP9</accession>
<comment type="caution">
    <text evidence="1">The sequence shown here is derived from an EMBL/GenBank/DDBJ whole genome shotgun (WGS) entry which is preliminary data.</text>
</comment>
<sequence>MSTDLHRSWLSNELHDELTDDLHYILYTNYEIENLSRIRKQQDEVSDAEMILSDIANRNCNTCQHMFALCFINSSIQGLSNIRTYEQLNREAMAFVPECSNVSPPNMKMRFYQINNTLKFIANLNATNKTEFKPLVIELELRIKRTLKMIDSFPETENADIQLHELFYFIPICQWLENCISDLELYNMKKCTKLYANNEHLKIFRKYLTKLLHVLEREIEYCYHI</sequence>
<name>A0A8S3UMP9_MYTED</name>
<evidence type="ECO:0000313" key="1">
    <source>
        <dbReference type="EMBL" id="CAG2247290.1"/>
    </source>
</evidence>
<keyword evidence="2" id="KW-1185">Reference proteome</keyword>
<dbReference type="AlphaFoldDB" id="A0A8S3UMP9"/>
<dbReference type="EMBL" id="CAJPWZ010002895">
    <property type="protein sequence ID" value="CAG2247290.1"/>
    <property type="molecule type" value="Genomic_DNA"/>
</dbReference>
<proteinExistence type="predicted"/>
<reference evidence="1" key="1">
    <citation type="submission" date="2021-03" db="EMBL/GenBank/DDBJ databases">
        <authorList>
            <person name="Bekaert M."/>
        </authorList>
    </citation>
    <scope>NUCLEOTIDE SEQUENCE</scope>
</reference>
<evidence type="ECO:0000313" key="2">
    <source>
        <dbReference type="Proteomes" id="UP000683360"/>
    </source>
</evidence>
<organism evidence="1 2">
    <name type="scientific">Mytilus edulis</name>
    <name type="common">Blue mussel</name>
    <dbReference type="NCBI Taxonomy" id="6550"/>
    <lineage>
        <taxon>Eukaryota</taxon>
        <taxon>Metazoa</taxon>
        <taxon>Spiralia</taxon>
        <taxon>Lophotrochozoa</taxon>
        <taxon>Mollusca</taxon>
        <taxon>Bivalvia</taxon>
        <taxon>Autobranchia</taxon>
        <taxon>Pteriomorphia</taxon>
        <taxon>Mytilida</taxon>
        <taxon>Mytiloidea</taxon>
        <taxon>Mytilidae</taxon>
        <taxon>Mytilinae</taxon>
        <taxon>Mytilus</taxon>
    </lineage>
</organism>